<keyword evidence="5 6" id="KW-0067">ATP-binding</keyword>
<evidence type="ECO:0000313" key="10">
    <source>
        <dbReference type="Proteomes" id="UP001295684"/>
    </source>
</evidence>
<protein>
    <recommendedName>
        <fullName evidence="8">Protein kinase domain-containing protein</fullName>
    </recommendedName>
</protein>
<evidence type="ECO:0000256" key="6">
    <source>
        <dbReference type="PROSITE-ProRule" id="PRU10141"/>
    </source>
</evidence>
<dbReference type="PROSITE" id="PS00107">
    <property type="entry name" value="PROTEIN_KINASE_ATP"/>
    <property type="match status" value="1"/>
</dbReference>
<evidence type="ECO:0000256" key="7">
    <source>
        <dbReference type="RuleBase" id="RU000304"/>
    </source>
</evidence>
<evidence type="ECO:0000256" key="1">
    <source>
        <dbReference type="ARBA" id="ARBA00022527"/>
    </source>
</evidence>
<organism evidence="9 10">
    <name type="scientific">Euplotes crassus</name>
    <dbReference type="NCBI Taxonomy" id="5936"/>
    <lineage>
        <taxon>Eukaryota</taxon>
        <taxon>Sar</taxon>
        <taxon>Alveolata</taxon>
        <taxon>Ciliophora</taxon>
        <taxon>Intramacronucleata</taxon>
        <taxon>Spirotrichea</taxon>
        <taxon>Hypotrichia</taxon>
        <taxon>Euplotida</taxon>
        <taxon>Euplotidae</taxon>
        <taxon>Moneuplotes</taxon>
    </lineage>
</organism>
<dbReference type="GO" id="GO:0004674">
    <property type="term" value="F:protein serine/threonine kinase activity"/>
    <property type="evidence" value="ECO:0007669"/>
    <property type="project" value="UniProtKB-KW"/>
</dbReference>
<dbReference type="PROSITE" id="PS00108">
    <property type="entry name" value="PROTEIN_KINASE_ST"/>
    <property type="match status" value="1"/>
</dbReference>
<dbReference type="Proteomes" id="UP001295684">
    <property type="component" value="Unassembled WGS sequence"/>
</dbReference>
<dbReference type="PROSITE" id="PS50011">
    <property type="entry name" value="PROTEIN_KINASE_DOM"/>
    <property type="match status" value="1"/>
</dbReference>
<dbReference type="Pfam" id="PF00069">
    <property type="entry name" value="Pkinase"/>
    <property type="match status" value="1"/>
</dbReference>
<sequence length="305" mass="34526">MFHDTLPNIDVKYKLKTNIGYGGTSSVFLSDLDGQSVALKCVRKDKGLEREQEKKLVLREAEIIRKVGFHPNIINVIESHSEGVHDYLGVTDQVSYNVLEYCPNGSLFDFIKKNGPLGENEACFYFKQLVYTIKHLHDKNIAHCDIKPGNIFLDEYFNLKLGDFGCAFSLQSKEYGITKGFGTKSYMAPEVFKASKGAPYSPFIADIFALGCTLYFLVTGKIPLYSETCSSSTEEESDYICSPSNVYIGNLEDLDLMVYDMIERCTAKNPGDRPDIKTMTTHPWFDDRGDPDYLIKIFDYMKARS</sequence>
<dbReference type="AlphaFoldDB" id="A0AAD1U500"/>
<evidence type="ECO:0000313" key="9">
    <source>
        <dbReference type="EMBL" id="CAI2360251.1"/>
    </source>
</evidence>
<evidence type="ECO:0000256" key="4">
    <source>
        <dbReference type="ARBA" id="ARBA00022777"/>
    </source>
</evidence>
<dbReference type="InterPro" id="IPR008271">
    <property type="entry name" value="Ser/Thr_kinase_AS"/>
</dbReference>
<feature type="binding site" evidence="6">
    <location>
        <position position="44"/>
    </location>
    <ligand>
        <name>ATP</name>
        <dbReference type="ChEBI" id="CHEBI:30616"/>
    </ligand>
</feature>
<dbReference type="InterPro" id="IPR000719">
    <property type="entry name" value="Prot_kinase_dom"/>
</dbReference>
<keyword evidence="3 6" id="KW-0547">Nucleotide-binding</keyword>
<name>A0AAD1U500_EUPCR</name>
<comment type="caution">
    <text evidence="9">The sequence shown here is derived from an EMBL/GenBank/DDBJ whole genome shotgun (WGS) entry which is preliminary data.</text>
</comment>
<keyword evidence="4" id="KW-0418">Kinase</keyword>
<dbReference type="InterPro" id="IPR011009">
    <property type="entry name" value="Kinase-like_dom_sf"/>
</dbReference>
<evidence type="ECO:0000256" key="5">
    <source>
        <dbReference type="ARBA" id="ARBA00022840"/>
    </source>
</evidence>
<comment type="similarity">
    <text evidence="7">Belongs to the protein kinase superfamily.</text>
</comment>
<evidence type="ECO:0000256" key="3">
    <source>
        <dbReference type="ARBA" id="ARBA00022741"/>
    </source>
</evidence>
<dbReference type="PANTHER" id="PTHR24345">
    <property type="entry name" value="SERINE/THREONINE-PROTEIN KINASE PLK"/>
    <property type="match status" value="1"/>
</dbReference>
<dbReference type="Gene3D" id="1.10.510.10">
    <property type="entry name" value="Transferase(Phosphotransferase) domain 1"/>
    <property type="match status" value="1"/>
</dbReference>
<dbReference type="GO" id="GO:0005524">
    <property type="term" value="F:ATP binding"/>
    <property type="evidence" value="ECO:0007669"/>
    <property type="project" value="UniProtKB-UniRule"/>
</dbReference>
<dbReference type="InterPro" id="IPR017441">
    <property type="entry name" value="Protein_kinase_ATP_BS"/>
</dbReference>
<evidence type="ECO:0000259" key="8">
    <source>
        <dbReference type="PROSITE" id="PS50011"/>
    </source>
</evidence>
<evidence type="ECO:0000256" key="2">
    <source>
        <dbReference type="ARBA" id="ARBA00022679"/>
    </source>
</evidence>
<proteinExistence type="inferred from homology"/>
<dbReference type="PANTHER" id="PTHR24345:SF0">
    <property type="entry name" value="CELL CYCLE SERINE_THREONINE-PROTEIN KINASE CDC5_MSD2"/>
    <property type="match status" value="1"/>
</dbReference>
<dbReference type="SUPFAM" id="SSF56112">
    <property type="entry name" value="Protein kinase-like (PK-like)"/>
    <property type="match status" value="1"/>
</dbReference>
<accession>A0AAD1U500</accession>
<dbReference type="PIRSF" id="PIRSF000654">
    <property type="entry name" value="Integrin-linked_kinase"/>
    <property type="match status" value="1"/>
</dbReference>
<keyword evidence="1 7" id="KW-0723">Serine/threonine-protein kinase</keyword>
<keyword evidence="2" id="KW-0808">Transferase</keyword>
<dbReference type="SMART" id="SM00220">
    <property type="entry name" value="S_TKc"/>
    <property type="match status" value="1"/>
</dbReference>
<feature type="domain" description="Protein kinase" evidence="8">
    <location>
        <begin position="13"/>
        <end position="285"/>
    </location>
</feature>
<dbReference type="EMBL" id="CAMPGE010001463">
    <property type="protein sequence ID" value="CAI2360251.1"/>
    <property type="molecule type" value="Genomic_DNA"/>
</dbReference>
<dbReference type="GO" id="GO:0005634">
    <property type="term" value="C:nucleus"/>
    <property type="evidence" value="ECO:0007669"/>
    <property type="project" value="TreeGrafter"/>
</dbReference>
<reference evidence="9" key="1">
    <citation type="submission" date="2023-07" db="EMBL/GenBank/DDBJ databases">
        <authorList>
            <consortium name="AG Swart"/>
            <person name="Singh M."/>
            <person name="Singh A."/>
            <person name="Seah K."/>
            <person name="Emmerich C."/>
        </authorList>
    </citation>
    <scope>NUCLEOTIDE SEQUENCE</scope>
    <source>
        <strain evidence="9">DP1</strain>
    </source>
</reference>
<gene>
    <name evidence="9" type="ORF">ECRASSUSDP1_LOCUS1550</name>
</gene>
<keyword evidence="10" id="KW-1185">Reference proteome</keyword>